<feature type="domain" description="ABC transporter" evidence="14">
    <location>
        <begin position="1070"/>
        <end position="1310"/>
    </location>
</feature>
<evidence type="ECO:0000313" key="16">
    <source>
        <dbReference type="EMBL" id="CAF0970134.1"/>
    </source>
</evidence>
<dbReference type="PROSITE" id="PS50929">
    <property type="entry name" value="ABC_TM1F"/>
    <property type="match status" value="2"/>
</dbReference>
<keyword evidence="4 13" id="KW-0812">Transmembrane</keyword>
<evidence type="ECO:0000256" key="4">
    <source>
        <dbReference type="ARBA" id="ARBA00022692"/>
    </source>
</evidence>
<evidence type="ECO:0000256" key="9">
    <source>
        <dbReference type="ARBA" id="ARBA00022989"/>
    </source>
</evidence>
<feature type="transmembrane region" description="Helical" evidence="13">
    <location>
        <begin position="245"/>
        <end position="265"/>
    </location>
</feature>
<feature type="transmembrane region" description="Helical" evidence="13">
    <location>
        <begin position="322"/>
        <end position="345"/>
    </location>
</feature>
<keyword evidence="9 13" id="KW-1133">Transmembrane helix</keyword>
<comment type="subcellular location">
    <subcellularLocation>
        <location evidence="1">Membrane</location>
        <topology evidence="1">Multi-pass membrane protein</topology>
    </subcellularLocation>
</comment>
<accession>A0A815KX28</accession>
<keyword evidence="6" id="KW-0547">Nucleotide-binding</keyword>
<keyword evidence="8" id="KW-1278">Translocase</keyword>
<feature type="transmembrane region" description="Helical" evidence="13">
    <location>
        <begin position="781"/>
        <end position="801"/>
    </location>
</feature>
<feature type="domain" description="ABC transmembrane type-1" evidence="15">
    <location>
        <begin position="740"/>
        <end position="1030"/>
    </location>
</feature>
<evidence type="ECO:0000256" key="10">
    <source>
        <dbReference type="ARBA" id="ARBA00023136"/>
    </source>
</evidence>
<dbReference type="InterPro" id="IPR003593">
    <property type="entry name" value="AAA+_ATPase"/>
</dbReference>
<evidence type="ECO:0000256" key="6">
    <source>
        <dbReference type="ARBA" id="ARBA00022741"/>
    </source>
</evidence>
<sequence length="1318" mass="146221">MMIAKNPPEEQETITILQNSSSSDNNAMESLLYSTVKVTTKKDSCTTKVKKVWNYLFSSEDEDNSESPILIYEIFRYSSSSDLMILMGAVVASILLGSHSFAWTNLFVYISEIMTDYSNIPKNATATQLKLAQDKFKTDAHQVVILFFGLAIVYFILSFSRVFLWTMVSERLVLKLRPKLYEAIIKQQIAWHDIHASGKLVTQLTSDIGLIQNGISDLCGQVLEGISTFVIAVVFALIITFKFSIILFVLMSVLIISSTISFNVLSRIISNIQTSSAEAGTVITEIISGIRTVKAFCGEERAVEKYKKFLEQRKKFGIRQGVVSGLEIGFTSFYFNAIYAFGIHYGFRLFENGSNGVYILKALLLLLLGAEILGEKLEIITEVRAAGVGAGKIFTIIEQSARASKKLRHKKEIDASLVQGDISFQNVSFAYPSRNDIPVIKDISLEINKGQMVALVGHSGSGKSTMISLLTKLYKLDEGNITIDGENINQYNQRSLTNMIGVVSQEPVLFGATIYENICWGARIGEQEKVPLEEVIEACKQANIHETIDKLPDGYDTYVGEGGSSFSGGQKQRIAIARCLVRNPRILLLDEATSALDTKSERLVQDAINNCLKSRTTIVIAHRLSTIQNADKIVVMDKGQIIAMGTHQSLLENDENGAYALLVKAQMLKKDNEEPSSVNTNDDELTDKRNARSEDEVNRPVTVKISGDSNGQQSILSSLLSSFPLLRVFSFTKPDFRYMFGALFTSVINGTFLSLFATATASIVAIFNERPEDAAKHQRTVHYWTLVFLGLAVLDFLIPVVRRTFYALVGEHVSCRMRVACFQGLLQHDMDYFTKPENSTGAIAARMDSEADYIQRVVGGPQMGLIVQAIGAFGIAVVVSFFNVWQLALVSIAMVPILSIGVFWELNALDKLIDETKNVHEQSCQLATETIQNIRTVNYLGRHDTFVDLFRTEAKKTYNCSMRLARVAAFGVGFKSASDFLAYAVTFWYSMQFILNHSYSPEQIIRALYIILYSSQAIGWMYYALPAFMKGRTSAVSMFKIIDDGEKMDKYPRFNKLPRSTNVKDGLSGVDANHVTFSYSNRRNIHPVLNDISLSVLKGKVVALVGASGSGKSTFLSLVMRFFDVDSGEILMGKKNIKDIDIFELRSNMSIISQEPILFSTTIAENVAYGHADPSSVTPEEIMEVCKKANIHDFIISLPDKYETEVGDKGAQLSGGQKQRVAIARALIRNPNLLLLDEATSALDSTTEQIVQASINEAMKNRTVLVVAHRLATIQDADLIVVLRDGSIVEMGTHTELCAQKGLYENLVSQQKLTGNRN</sequence>
<dbReference type="InterPro" id="IPR011527">
    <property type="entry name" value="ABC1_TM_dom"/>
</dbReference>
<dbReference type="EMBL" id="CAJNOR010000641">
    <property type="protein sequence ID" value="CAF0970134.1"/>
    <property type="molecule type" value="Genomic_DNA"/>
</dbReference>
<keyword evidence="7" id="KW-0067">ATP-binding</keyword>
<gene>
    <name evidence="17" type="ORF">EDS130_LOCUS36022</name>
    <name evidence="16" type="ORF">XAT740_LOCUS11621</name>
</gene>
<feature type="transmembrane region" description="Helical" evidence="13">
    <location>
        <begin position="83"/>
        <end position="110"/>
    </location>
</feature>
<dbReference type="Pfam" id="PF00005">
    <property type="entry name" value="ABC_tran"/>
    <property type="match status" value="2"/>
</dbReference>
<dbReference type="GO" id="GO:0090374">
    <property type="term" value="P:oligopeptide export from mitochondrion"/>
    <property type="evidence" value="ECO:0007669"/>
    <property type="project" value="TreeGrafter"/>
</dbReference>
<evidence type="ECO:0000256" key="2">
    <source>
        <dbReference type="ARBA" id="ARBA00007577"/>
    </source>
</evidence>
<dbReference type="FunFam" id="3.40.50.300:FF:000251">
    <property type="entry name" value="ABC transporter B family member 19"/>
    <property type="match status" value="1"/>
</dbReference>
<proteinExistence type="inferred from homology"/>
<evidence type="ECO:0000259" key="15">
    <source>
        <dbReference type="PROSITE" id="PS50929"/>
    </source>
</evidence>
<keyword evidence="11" id="KW-0325">Glycoprotein</keyword>
<keyword evidence="18" id="KW-1185">Reference proteome</keyword>
<dbReference type="CDD" id="cd18577">
    <property type="entry name" value="ABC_6TM_Pgp_ABCB1_D1_like"/>
    <property type="match status" value="1"/>
</dbReference>
<feature type="compositionally biased region" description="Basic and acidic residues" evidence="12">
    <location>
        <begin position="686"/>
        <end position="698"/>
    </location>
</feature>
<feature type="transmembrane region" description="Helical" evidence="13">
    <location>
        <begin position="143"/>
        <end position="168"/>
    </location>
</feature>
<dbReference type="Gene3D" id="3.40.50.300">
    <property type="entry name" value="P-loop containing nucleotide triphosphate hydrolases"/>
    <property type="match status" value="2"/>
</dbReference>
<evidence type="ECO:0000256" key="8">
    <source>
        <dbReference type="ARBA" id="ARBA00022967"/>
    </source>
</evidence>
<evidence type="ECO:0000313" key="17">
    <source>
        <dbReference type="EMBL" id="CAF1401283.1"/>
    </source>
</evidence>
<evidence type="ECO:0000256" key="13">
    <source>
        <dbReference type="SAM" id="Phobius"/>
    </source>
</evidence>
<dbReference type="GO" id="GO:0005743">
    <property type="term" value="C:mitochondrial inner membrane"/>
    <property type="evidence" value="ECO:0007669"/>
    <property type="project" value="TreeGrafter"/>
</dbReference>
<dbReference type="InterPro" id="IPR027417">
    <property type="entry name" value="P-loop_NTPase"/>
</dbReference>
<dbReference type="GO" id="GO:0005524">
    <property type="term" value="F:ATP binding"/>
    <property type="evidence" value="ECO:0007669"/>
    <property type="project" value="UniProtKB-KW"/>
</dbReference>
<dbReference type="SUPFAM" id="SSF90123">
    <property type="entry name" value="ABC transporter transmembrane region"/>
    <property type="match status" value="2"/>
</dbReference>
<reference evidence="17" key="1">
    <citation type="submission" date="2021-02" db="EMBL/GenBank/DDBJ databases">
        <authorList>
            <person name="Nowell W R."/>
        </authorList>
    </citation>
    <scope>NUCLEOTIDE SEQUENCE</scope>
</reference>
<keyword evidence="3" id="KW-0813">Transport</keyword>
<dbReference type="GO" id="GO:0016887">
    <property type="term" value="F:ATP hydrolysis activity"/>
    <property type="evidence" value="ECO:0007669"/>
    <property type="project" value="InterPro"/>
</dbReference>
<evidence type="ECO:0000256" key="3">
    <source>
        <dbReference type="ARBA" id="ARBA00022448"/>
    </source>
</evidence>
<feature type="domain" description="ABC transmembrane type-1" evidence="15">
    <location>
        <begin position="106"/>
        <end position="354"/>
    </location>
</feature>
<dbReference type="CDD" id="cd03249">
    <property type="entry name" value="ABC_MTABC3_MDL1_MDL2"/>
    <property type="match status" value="1"/>
</dbReference>
<evidence type="ECO:0000256" key="5">
    <source>
        <dbReference type="ARBA" id="ARBA00022737"/>
    </source>
</evidence>
<feature type="region of interest" description="Disordered" evidence="12">
    <location>
        <begin position="671"/>
        <end position="711"/>
    </location>
</feature>
<evidence type="ECO:0000313" key="18">
    <source>
        <dbReference type="Proteomes" id="UP000663828"/>
    </source>
</evidence>
<evidence type="ECO:0000256" key="11">
    <source>
        <dbReference type="ARBA" id="ARBA00023180"/>
    </source>
</evidence>
<dbReference type="FunFam" id="3.40.50.300:FF:000479">
    <property type="entry name" value="Multidrug resistance protein 1A"/>
    <property type="match status" value="1"/>
</dbReference>
<dbReference type="SMART" id="SM00382">
    <property type="entry name" value="AAA"/>
    <property type="match status" value="2"/>
</dbReference>
<dbReference type="OrthoDB" id="6500128at2759"/>
<dbReference type="CDD" id="cd18578">
    <property type="entry name" value="ABC_6TM_Pgp_ABCB1_D2_like"/>
    <property type="match status" value="1"/>
</dbReference>
<dbReference type="Gene3D" id="1.20.1560.10">
    <property type="entry name" value="ABC transporter type 1, transmembrane domain"/>
    <property type="match status" value="2"/>
</dbReference>
<feature type="transmembrane region" description="Helical" evidence="13">
    <location>
        <begin position="740"/>
        <end position="766"/>
    </location>
</feature>
<keyword evidence="10 13" id="KW-0472">Membrane</keyword>
<dbReference type="GO" id="GO:0015421">
    <property type="term" value="F:ABC-type oligopeptide transporter activity"/>
    <property type="evidence" value="ECO:0007669"/>
    <property type="project" value="TreeGrafter"/>
</dbReference>
<evidence type="ECO:0000256" key="1">
    <source>
        <dbReference type="ARBA" id="ARBA00004141"/>
    </source>
</evidence>
<dbReference type="Proteomes" id="UP000663852">
    <property type="component" value="Unassembled WGS sequence"/>
</dbReference>
<feature type="transmembrane region" description="Helical" evidence="13">
    <location>
        <begin position="222"/>
        <end position="239"/>
    </location>
</feature>
<dbReference type="NCBIfam" id="NF010167">
    <property type="entry name" value="PRK13648.1"/>
    <property type="match status" value="2"/>
</dbReference>
<dbReference type="PANTHER" id="PTHR43394:SF11">
    <property type="entry name" value="ATP-BINDING CASSETTE TRANSPORTER"/>
    <property type="match status" value="1"/>
</dbReference>
<comment type="caution">
    <text evidence="17">The sequence shown here is derived from an EMBL/GenBank/DDBJ whole genome shotgun (WGS) entry which is preliminary data.</text>
</comment>
<dbReference type="Pfam" id="PF00664">
    <property type="entry name" value="ABC_membrane"/>
    <property type="match status" value="2"/>
</dbReference>
<organism evidence="17 19">
    <name type="scientific">Adineta ricciae</name>
    <name type="common">Rotifer</name>
    <dbReference type="NCBI Taxonomy" id="249248"/>
    <lineage>
        <taxon>Eukaryota</taxon>
        <taxon>Metazoa</taxon>
        <taxon>Spiralia</taxon>
        <taxon>Gnathifera</taxon>
        <taxon>Rotifera</taxon>
        <taxon>Eurotatoria</taxon>
        <taxon>Bdelloidea</taxon>
        <taxon>Adinetida</taxon>
        <taxon>Adinetidae</taxon>
        <taxon>Adineta</taxon>
    </lineage>
</organism>
<protein>
    <submittedName>
        <fullName evidence="17">Uncharacterized protein</fullName>
    </submittedName>
</protein>
<dbReference type="SUPFAM" id="SSF52540">
    <property type="entry name" value="P-loop containing nucleoside triphosphate hydrolases"/>
    <property type="match status" value="2"/>
</dbReference>
<feature type="transmembrane region" description="Helical" evidence="13">
    <location>
        <begin position="964"/>
        <end position="984"/>
    </location>
</feature>
<dbReference type="PROSITE" id="PS50893">
    <property type="entry name" value="ABC_TRANSPORTER_2"/>
    <property type="match status" value="2"/>
</dbReference>
<dbReference type="InterPro" id="IPR017871">
    <property type="entry name" value="ABC_transporter-like_CS"/>
</dbReference>
<comment type="similarity">
    <text evidence="2">Belongs to the ABC transporter superfamily. ABCB family. Multidrug resistance exporter (TC 3.A.1.201) subfamily.</text>
</comment>
<feature type="transmembrane region" description="Helical" evidence="13">
    <location>
        <begin position="1004"/>
        <end position="1025"/>
    </location>
</feature>
<evidence type="ECO:0000259" key="14">
    <source>
        <dbReference type="PROSITE" id="PS50893"/>
    </source>
</evidence>
<keyword evidence="5" id="KW-0677">Repeat</keyword>
<feature type="domain" description="ABC transporter" evidence="14">
    <location>
        <begin position="422"/>
        <end position="663"/>
    </location>
</feature>
<dbReference type="PROSITE" id="PS00211">
    <property type="entry name" value="ABC_TRANSPORTER_1"/>
    <property type="match status" value="2"/>
</dbReference>
<evidence type="ECO:0000256" key="12">
    <source>
        <dbReference type="SAM" id="MobiDB-lite"/>
    </source>
</evidence>
<evidence type="ECO:0000313" key="19">
    <source>
        <dbReference type="Proteomes" id="UP000663852"/>
    </source>
</evidence>
<evidence type="ECO:0000256" key="7">
    <source>
        <dbReference type="ARBA" id="ARBA00022840"/>
    </source>
</evidence>
<dbReference type="PANTHER" id="PTHR43394">
    <property type="entry name" value="ATP-DEPENDENT PERMEASE MDL1, MITOCHONDRIAL"/>
    <property type="match status" value="1"/>
</dbReference>
<dbReference type="InterPro" id="IPR039421">
    <property type="entry name" value="Type_1_exporter"/>
</dbReference>
<dbReference type="InterPro" id="IPR036640">
    <property type="entry name" value="ABC1_TM_sf"/>
</dbReference>
<feature type="transmembrane region" description="Helical" evidence="13">
    <location>
        <begin position="863"/>
        <end position="882"/>
    </location>
</feature>
<name>A0A815KX28_ADIRI</name>
<dbReference type="Proteomes" id="UP000663828">
    <property type="component" value="Unassembled WGS sequence"/>
</dbReference>
<dbReference type="InterPro" id="IPR003439">
    <property type="entry name" value="ABC_transporter-like_ATP-bd"/>
</dbReference>
<dbReference type="EMBL" id="CAJNOJ010000327">
    <property type="protein sequence ID" value="CAF1401283.1"/>
    <property type="molecule type" value="Genomic_DNA"/>
</dbReference>